<reference evidence="2" key="1">
    <citation type="thesis" date="2020" institute="ProQuest LLC" country="789 East Eisenhower Parkway, Ann Arbor, MI, USA">
        <title>Comparative Genomics and Chromosome Evolution.</title>
        <authorList>
            <person name="Mudd A.B."/>
        </authorList>
    </citation>
    <scope>NUCLEOTIDE SEQUENCE</scope>
    <source>
        <strain evidence="2">237g6f4</strain>
        <tissue evidence="2">Blood</tissue>
    </source>
</reference>
<organism evidence="2 3">
    <name type="scientific">Engystomops pustulosus</name>
    <name type="common">Tungara frog</name>
    <name type="synonym">Physalaemus pustulosus</name>
    <dbReference type="NCBI Taxonomy" id="76066"/>
    <lineage>
        <taxon>Eukaryota</taxon>
        <taxon>Metazoa</taxon>
        <taxon>Chordata</taxon>
        <taxon>Craniata</taxon>
        <taxon>Vertebrata</taxon>
        <taxon>Euteleostomi</taxon>
        <taxon>Amphibia</taxon>
        <taxon>Batrachia</taxon>
        <taxon>Anura</taxon>
        <taxon>Neobatrachia</taxon>
        <taxon>Hyloidea</taxon>
        <taxon>Leptodactylidae</taxon>
        <taxon>Leiuperinae</taxon>
        <taxon>Engystomops</taxon>
    </lineage>
</organism>
<evidence type="ECO:0000256" key="1">
    <source>
        <dbReference type="SAM" id="Coils"/>
    </source>
</evidence>
<dbReference type="AlphaFoldDB" id="A0AAV7CCA1"/>
<name>A0AAV7CCA1_ENGPU</name>
<gene>
    <name evidence="2" type="ORF">GDO81_008140</name>
</gene>
<keyword evidence="3" id="KW-1185">Reference proteome</keyword>
<comment type="caution">
    <text evidence="2">The sequence shown here is derived from an EMBL/GenBank/DDBJ whole genome shotgun (WGS) entry which is preliminary data.</text>
</comment>
<accession>A0AAV7CCA1</accession>
<protein>
    <submittedName>
        <fullName evidence="2">Uncharacterized protein</fullName>
    </submittedName>
</protein>
<dbReference type="Proteomes" id="UP000824782">
    <property type="component" value="Unassembled WGS sequence"/>
</dbReference>
<feature type="coiled-coil region" evidence="1">
    <location>
        <begin position="217"/>
        <end position="290"/>
    </location>
</feature>
<evidence type="ECO:0000313" key="2">
    <source>
        <dbReference type="EMBL" id="KAG8582624.1"/>
    </source>
</evidence>
<sequence length="414" mass="48518">MKRSRKVYTNITNHDDRNQVLHKDTDHYVFYAPQDLRSEWEGLLLEVKRKDAHILMLQRDQESLRGQIKQAEDSYSKEKQQFIEDIVKLKKGKELSDRHLSQKEMEILLNKQELEREMVHITNNDQKILTLQTQLKQRIEQQKEMEKQLTQKRMELLKVNAARHEMEEKLIKHTAVTQNQLTLDLRNEISFLHQQIREKDLLSEQERVLRQKMISDSAELTTENNGLQAQLLELTKQLEIQKALKEDNYTHSSTSVAQLLSVKDNEEQLAKQVQIQKALLEKEKEHFKDLIGQMDLLLSRNDLQDLRTTTISSQIAEMQAMLAKEENINTELRRDKTLLVDHISSLQTQISKKDTELLHVSLKIDNLDKLLATVQSEHSMQRSLQSVKWKEISDLAKSMKKLSQSLPGPQLDTN</sequence>
<evidence type="ECO:0000313" key="3">
    <source>
        <dbReference type="Proteomes" id="UP000824782"/>
    </source>
</evidence>
<feature type="coiled-coil region" evidence="1">
    <location>
        <begin position="54"/>
        <end position="81"/>
    </location>
</feature>
<keyword evidence="1" id="KW-0175">Coiled coil</keyword>
<proteinExistence type="predicted"/>
<dbReference type="EMBL" id="WNYA01000003">
    <property type="protein sequence ID" value="KAG8582624.1"/>
    <property type="molecule type" value="Genomic_DNA"/>
</dbReference>